<accession>A0A517LJ38</accession>
<protein>
    <recommendedName>
        <fullName evidence="3">Actin-like ATPase domain-containing protein</fullName>
    </recommendedName>
</protein>
<sequence>MGSSNQWTPEWSQILEEPPLYRLEDSTQHSFATRYPLESTAISSDATSPHIVLAVDYGTTFSGIAWMHNDGETAITDRGVEVLDTWPRQTNPKVPSAISYDKIRSGQPSKAQWGYDIDNTSTVIRWTKSSLGRQKPLTELRALKSLAENLKLVNDLRVQRNLLGHTDKDIPPHLSKSAPDIVSDYLSELARCWHSHIVGLGQFTLEHVPLDIVITHPANWPYEAMNAIYRAVNATFGSRHLFAAFRNVSFSSEPESCALYTVREVLFRHTASIRTGECFIMCDAGGGTIDLVSFRVISREPLELEKVGVLLGDDFGSTLIDMEFLKWFDKKFPSLGLSPDDYHKNGLFVMDEKSNLIVQNFQKVKHSFTGAPDKDDYQITLPRFGVPGTGIAAELDQVFLRIPRGDLKKMFDVSVNRIIELVDDQYMLTTSCPGPMRLRNRVTNVFMAGGFSENEYLLDQVKQWAGSHPELRVHRAADCWSGVVKGAVLRGMGLGMKVGKSVQPCPKHFGISLSQPFRKHKHGLDSERHKTKNHFYDGEELVLNHITWLVRKGDLIPPDSAIKTSRRIHIDFNRHKKAENGTVRLLCVTTLLDEAPNIFDASQKSETFSIDIPLNELDTTCSTSLRAQRARQADHLQADADVVVKVSDDAIHSAPNEFKHGHACRRAVISTRYKTRSSLYGRIHL</sequence>
<reference evidence="1 2" key="1">
    <citation type="submission" date="2019-07" db="EMBL/GenBank/DDBJ databases">
        <title>Finished genome of Venturia effusa.</title>
        <authorList>
            <person name="Young C.A."/>
            <person name="Cox M.P."/>
            <person name="Ganley A.R.D."/>
            <person name="David W.J."/>
        </authorList>
    </citation>
    <scope>NUCLEOTIDE SEQUENCE [LARGE SCALE GENOMIC DNA]</scope>
    <source>
        <strain evidence="2">albino</strain>
    </source>
</reference>
<name>A0A517LJ38_9PEZI</name>
<dbReference type="InterPro" id="IPR043129">
    <property type="entry name" value="ATPase_NBD"/>
</dbReference>
<dbReference type="STRING" id="50376.A0A517LJ38"/>
<proteinExistence type="predicted"/>
<dbReference type="PANTHER" id="PTHR14187:SF82">
    <property type="entry name" value="FAMILY CHAPERONE, PUTATIVE (AFU_ORTHOLOGUE AFUA_7G08575)-RELATED"/>
    <property type="match status" value="1"/>
</dbReference>
<dbReference type="OrthoDB" id="2963168at2759"/>
<gene>
    <name evidence="1" type="ORF">FKW77_007196</name>
</gene>
<dbReference type="Proteomes" id="UP000316270">
    <property type="component" value="Chromosome 13"/>
</dbReference>
<evidence type="ECO:0000313" key="1">
    <source>
        <dbReference type="EMBL" id="QDS75662.1"/>
    </source>
</evidence>
<evidence type="ECO:0000313" key="2">
    <source>
        <dbReference type="Proteomes" id="UP000316270"/>
    </source>
</evidence>
<dbReference type="SUPFAM" id="SSF53067">
    <property type="entry name" value="Actin-like ATPase domain"/>
    <property type="match status" value="2"/>
</dbReference>
<dbReference type="EMBL" id="CP042197">
    <property type="protein sequence ID" value="QDS75662.1"/>
    <property type="molecule type" value="Genomic_DNA"/>
</dbReference>
<dbReference type="Gene3D" id="3.30.420.40">
    <property type="match status" value="1"/>
</dbReference>
<organism evidence="1 2">
    <name type="scientific">Venturia effusa</name>
    <dbReference type="NCBI Taxonomy" id="50376"/>
    <lineage>
        <taxon>Eukaryota</taxon>
        <taxon>Fungi</taxon>
        <taxon>Dikarya</taxon>
        <taxon>Ascomycota</taxon>
        <taxon>Pezizomycotina</taxon>
        <taxon>Dothideomycetes</taxon>
        <taxon>Pleosporomycetidae</taxon>
        <taxon>Venturiales</taxon>
        <taxon>Venturiaceae</taxon>
        <taxon>Venturia</taxon>
    </lineage>
</organism>
<keyword evidence="2" id="KW-1185">Reference proteome</keyword>
<dbReference type="AlphaFoldDB" id="A0A517LJ38"/>
<dbReference type="PANTHER" id="PTHR14187">
    <property type="entry name" value="ALPHA KINASE/ELONGATION FACTOR 2 KINASE"/>
    <property type="match status" value="1"/>
</dbReference>
<evidence type="ECO:0008006" key="3">
    <source>
        <dbReference type="Google" id="ProtNLM"/>
    </source>
</evidence>
<dbReference type="CDD" id="cd10170">
    <property type="entry name" value="ASKHA_NBD_HSP70"/>
    <property type="match status" value="1"/>
</dbReference>